<dbReference type="Proteomes" id="UP000249542">
    <property type="component" value="Unassembled WGS sequence"/>
</dbReference>
<name>A0A2W7I522_9FLAO</name>
<organism evidence="1 2">
    <name type="scientific">Mesonia algae</name>
    <dbReference type="NCBI Taxonomy" id="213248"/>
    <lineage>
        <taxon>Bacteria</taxon>
        <taxon>Pseudomonadati</taxon>
        <taxon>Bacteroidota</taxon>
        <taxon>Flavobacteriia</taxon>
        <taxon>Flavobacteriales</taxon>
        <taxon>Flavobacteriaceae</taxon>
        <taxon>Mesonia</taxon>
    </lineage>
</organism>
<accession>A0A2W7I522</accession>
<dbReference type="EMBL" id="QKYV01000003">
    <property type="protein sequence ID" value="PZW41784.1"/>
    <property type="molecule type" value="Genomic_DNA"/>
</dbReference>
<protein>
    <submittedName>
        <fullName evidence="1">Uncharacterized protein</fullName>
    </submittedName>
</protein>
<sequence>MSNNKFDKLIMKNKLNYIPYLLLSALIISSCTSKKNYEDNSNQSYLNEDLEKLRLDHQNRINSTDNFKTIEIFSDSSYETISYNTDDFSLLKTNKNGTNKVIFEYPENILSMSYDNINDYFSLSDSRDDTDKIIDDINYIDNNKIEIIETVDGISYVKTVVFPYEIESVDDENLVGNINLSTSLLHKELLNIDPDSNNEDQNSKACPPCVGLLILAVITVASDTNETNSENCQAAINAAQANCANRPDKCLDFSNGPCKPKCVNC</sequence>
<dbReference type="AlphaFoldDB" id="A0A2W7I522"/>
<gene>
    <name evidence="1" type="ORF">LX95_01468</name>
</gene>
<dbReference type="RefSeq" id="WP_111540780.1">
    <property type="nucleotide sequence ID" value="NZ_QKYV01000003.1"/>
</dbReference>
<reference evidence="1 2" key="1">
    <citation type="submission" date="2018-06" db="EMBL/GenBank/DDBJ databases">
        <title>Genomic Encyclopedia of Archaeal and Bacterial Type Strains, Phase II (KMG-II): from individual species to whole genera.</title>
        <authorList>
            <person name="Goeker M."/>
        </authorList>
    </citation>
    <scope>NUCLEOTIDE SEQUENCE [LARGE SCALE GENOMIC DNA]</scope>
    <source>
        <strain evidence="1 2">DSM 15361</strain>
    </source>
</reference>
<keyword evidence="2" id="KW-1185">Reference proteome</keyword>
<dbReference type="PROSITE" id="PS51257">
    <property type="entry name" value="PROKAR_LIPOPROTEIN"/>
    <property type="match status" value="1"/>
</dbReference>
<evidence type="ECO:0000313" key="2">
    <source>
        <dbReference type="Proteomes" id="UP000249542"/>
    </source>
</evidence>
<comment type="caution">
    <text evidence="1">The sequence shown here is derived from an EMBL/GenBank/DDBJ whole genome shotgun (WGS) entry which is preliminary data.</text>
</comment>
<proteinExistence type="predicted"/>
<evidence type="ECO:0000313" key="1">
    <source>
        <dbReference type="EMBL" id="PZW41784.1"/>
    </source>
</evidence>